<protein>
    <submittedName>
        <fullName evidence="6">Type II toxin-antitoxin system HipA family toxin</fullName>
    </submittedName>
</protein>
<dbReference type="EMBL" id="WLYK01000005">
    <property type="protein sequence ID" value="MTD15148.1"/>
    <property type="molecule type" value="Genomic_DNA"/>
</dbReference>
<organism evidence="6 7">
    <name type="scientific">Nakamurella alba</name>
    <dbReference type="NCBI Taxonomy" id="2665158"/>
    <lineage>
        <taxon>Bacteria</taxon>
        <taxon>Bacillati</taxon>
        <taxon>Actinomycetota</taxon>
        <taxon>Actinomycetes</taxon>
        <taxon>Nakamurellales</taxon>
        <taxon>Nakamurellaceae</taxon>
        <taxon>Nakamurella</taxon>
    </lineage>
</organism>
<dbReference type="InterPro" id="IPR052028">
    <property type="entry name" value="HipA_Ser/Thr_kinase"/>
</dbReference>
<comment type="caution">
    <text evidence="6">The sequence shown here is derived from an EMBL/GenBank/DDBJ whole genome shotgun (WGS) entry which is preliminary data.</text>
</comment>
<dbReference type="NCBIfam" id="TIGR03071">
    <property type="entry name" value="couple_hipA"/>
    <property type="match status" value="1"/>
</dbReference>
<evidence type="ECO:0000259" key="5">
    <source>
        <dbReference type="Pfam" id="PF13657"/>
    </source>
</evidence>
<dbReference type="Proteomes" id="UP000460221">
    <property type="component" value="Unassembled WGS sequence"/>
</dbReference>
<dbReference type="PANTHER" id="PTHR37419:SF1">
    <property type="entry name" value="SERINE_THREONINE-PROTEIN KINASE TOXIN HIPA"/>
    <property type="match status" value="1"/>
</dbReference>
<comment type="similarity">
    <text evidence="1">Belongs to the HipA Ser/Thr kinase family.</text>
</comment>
<reference evidence="6 7" key="1">
    <citation type="submission" date="2019-11" db="EMBL/GenBank/DDBJ databases">
        <authorList>
            <person name="Jiang L.-Q."/>
        </authorList>
    </citation>
    <scope>NUCLEOTIDE SEQUENCE [LARGE SCALE GENOMIC DNA]</scope>
    <source>
        <strain evidence="6 7">YIM 132087</strain>
    </source>
</reference>
<keyword evidence="7" id="KW-1185">Reference proteome</keyword>
<feature type="domain" description="HipA-like C-terminal" evidence="4">
    <location>
        <begin position="149"/>
        <end position="387"/>
    </location>
</feature>
<dbReference type="CDD" id="cd17808">
    <property type="entry name" value="HipA_Ec_like"/>
    <property type="match status" value="1"/>
</dbReference>
<evidence type="ECO:0000313" key="6">
    <source>
        <dbReference type="EMBL" id="MTD15148.1"/>
    </source>
</evidence>
<sequence length="417" mass="45468">MTDLHVHMDGVPVGVLTQSDRGALSFTYLPEYPEDATPLSLSMPIRARHHRGRVVHAYFSGLLPDRQETLERWGREYGVSPNNPFALLAHTGRDVAGALQILPVGEVPDDGRSGPKDFAVISDAEVGAMVHSLATHPTSWDAGRASGRWSLAGAQAKLALFRTADGAWAIPSGPTPTTHILKPAISGLDDHELNEALSLRAAAACGLPVAHASVEEMPTAGSVFVTQRYDRLFDGRSWVRLHQEDFCQALGVEPSKKYQDDGGPGVGDIARIFDLITQPARSAETSRTMFRALVFNVTIGNTDAHAKNYSILLRDKDIRLAPLYDLASIWAYRSREEPGTRSAMKIGEHTLLSQITGKDWVVVGRRLRIPESESLQIIDEVRSRVAQGYVDALAGMPPSLRERAGNLVDRIVAGIEH</sequence>
<feature type="domain" description="HipA N-terminal subdomain 1" evidence="5">
    <location>
        <begin position="4"/>
        <end position="101"/>
    </location>
</feature>
<dbReference type="RefSeq" id="WP_154769105.1">
    <property type="nucleotide sequence ID" value="NZ_WLYK01000005.1"/>
</dbReference>
<dbReference type="InterPro" id="IPR017508">
    <property type="entry name" value="HipA_N1"/>
</dbReference>
<dbReference type="AlphaFoldDB" id="A0A7K1FM09"/>
<keyword evidence="3" id="KW-0418">Kinase</keyword>
<evidence type="ECO:0000256" key="2">
    <source>
        <dbReference type="ARBA" id="ARBA00022679"/>
    </source>
</evidence>
<evidence type="ECO:0000256" key="1">
    <source>
        <dbReference type="ARBA" id="ARBA00010164"/>
    </source>
</evidence>
<dbReference type="GO" id="GO:0005829">
    <property type="term" value="C:cytosol"/>
    <property type="evidence" value="ECO:0007669"/>
    <property type="project" value="TreeGrafter"/>
</dbReference>
<keyword evidence="2" id="KW-0808">Transferase</keyword>
<gene>
    <name evidence="6" type="ORF">GIS00_14485</name>
</gene>
<dbReference type="PANTHER" id="PTHR37419">
    <property type="entry name" value="SERINE/THREONINE-PROTEIN KINASE TOXIN HIPA"/>
    <property type="match status" value="1"/>
</dbReference>
<evidence type="ECO:0000256" key="3">
    <source>
        <dbReference type="ARBA" id="ARBA00022777"/>
    </source>
</evidence>
<dbReference type="Pfam" id="PF13657">
    <property type="entry name" value="Couple_hipA"/>
    <property type="match status" value="1"/>
</dbReference>
<proteinExistence type="inferred from homology"/>
<dbReference type="Pfam" id="PF07804">
    <property type="entry name" value="HipA_C"/>
    <property type="match status" value="1"/>
</dbReference>
<accession>A0A7K1FM09</accession>
<dbReference type="InterPro" id="IPR012893">
    <property type="entry name" value="HipA-like_C"/>
</dbReference>
<evidence type="ECO:0000259" key="4">
    <source>
        <dbReference type="Pfam" id="PF07804"/>
    </source>
</evidence>
<dbReference type="GO" id="GO:0004674">
    <property type="term" value="F:protein serine/threonine kinase activity"/>
    <property type="evidence" value="ECO:0007669"/>
    <property type="project" value="TreeGrafter"/>
</dbReference>
<dbReference type="Gene3D" id="1.10.1070.20">
    <property type="match status" value="1"/>
</dbReference>
<evidence type="ECO:0000313" key="7">
    <source>
        <dbReference type="Proteomes" id="UP000460221"/>
    </source>
</evidence>
<name>A0A7K1FM09_9ACTN</name>